<dbReference type="OrthoDB" id="188186at2759"/>
<reference evidence="4" key="1">
    <citation type="journal article" date="2020" name="Stud. Mycol.">
        <title>101 Dothideomycetes genomes: a test case for predicting lifestyles and emergence of pathogens.</title>
        <authorList>
            <person name="Haridas S."/>
            <person name="Albert R."/>
            <person name="Binder M."/>
            <person name="Bloem J."/>
            <person name="Labutti K."/>
            <person name="Salamov A."/>
            <person name="Andreopoulos B."/>
            <person name="Baker S."/>
            <person name="Barry K."/>
            <person name="Bills G."/>
            <person name="Bluhm B."/>
            <person name="Cannon C."/>
            <person name="Castanera R."/>
            <person name="Culley D."/>
            <person name="Daum C."/>
            <person name="Ezra D."/>
            <person name="Gonzalez J."/>
            <person name="Henrissat B."/>
            <person name="Kuo A."/>
            <person name="Liang C."/>
            <person name="Lipzen A."/>
            <person name="Lutzoni F."/>
            <person name="Magnuson J."/>
            <person name="Mondo S."/>
            <person name="Nolan M."/>
            <person name="Ohm R."/>
            <person name="Pangilinan J."/>
            <person name="Park H.-J."/>
            <person name="Ramirez L."/>
            <person name="Alfaro M."/>
            <person name="Sun H."/>
            <person name="Tritt A."/>
            <person name="Yoshinaga Y."/>
            <person name="Zwiers L.-H."/>
            <person name="Turgeon B."/>
            <person name="Goodwin S."/>
            <person name="Spatafora J."/>
            <person name="Crous P."/>
            <person name="Grigoriev I."/>
        </authorList>
    </citation>
    <scope>NUCLEOTIDE SEQUENCE</scope>
    <source>
        <strain evidence="4">SCOH1-5</strain>
    </source>
</reference>
<name>A0A6A6FST7_9PEZI</name>
<dbReference type="PANTHER" id="PTHR15114:SF1">
    <property type="entry name" value="REPLICATION PROTEIN A 14 KDA SUBUNIT"/>
    <property type="match status" value="1"/>
</dbReference>
<dbReference type="GO" id="GO:0035861">
    <property type="term" value="C:site of double-strand break"/>
    <property type="evidence" value="ECO:0007669"/>
    <property type="project" value="TreeGrafter"/>
</dbReference>
<dbReference type="AlphaFoldDB" id="A0A6A6FST7"/>
<dbReference type="InterPro" id="IPR012340">
    <property type="entry name" value="NA-bd_OB-fold"/>
</dbReference>
<accession>A0A6A6FST7</accession>
<evidence type="ECO:0000256" key="2">
    <source>
        <dbReference type="ARBA" id="ARBA00009761"/>
    </source>
</evidence>
<evidence type="ECO:0000256" key="3">
    <source>
        <dbReference type="ARBA" id="ARBA00023242"/>
    </source>
</evidence>
<keyword evidence="3" id="KW-0539">Nucleus</keyword>
<gene>
    <name evidence="4" type="ORF">CERZMDRAFT_93816</name>
</gene>
<dbReference type="SUPFAM" id="SSF50249">
    <property type="entry name" value="Nucleic acid-binding proteins"/>
    <property type="match status" value="1"/>
</dbReference>
<dbReference type="Gene3D" id="2.40.50.140">
    <property type="entry name" value="Nucleic acid-binding proteins"/>
    <property type="match status" value="1"/>
</dbReference>
<evidence type="ECO:0000256" key="1">
    <source>
        <dbReference type="ARBA" id="ARBA00004123"/>
    </source>
</evidence>
<dbReference type="GO" id="GO:0003684">
    <property type="term" value="F:damaged DNA binding"/>
    <property type="evidence" value="ECO:0007669"/>
    <property type="project" value="TreeGrafter"/>
</dbReference>
<evidence type="ECO:0000313" key="4">
    <source>
        <dbReference type="EMBL" id="KAF2216527.1"/>
    </source>
</evidence>
<dbReference type="GO" id="GO:0000724">
    <property type="term" value="P:double-strand break repair via homologous recombination"/>
    <property type="evidence" value="ECO:0007669"/>
    <property type="project" value="TreeGrafter"/>
</dbReference>
<dbReference type="GO" id="GO:0006284">
    <property type="term" value="P:base-excision repair"/>
    <property type="evidence" value="ECO:0007669"/>
    <property type="project" value="TreeGrafter"/>
</dbReference>
<dbReference type="Pfam" id="PF08661">
    <property type="entry name" value="Rep_fac-A_3"/>
    <property type="match status" value="1"/>
</dbReference>
<dbReference type="GO" id="GO:0006260">
    <property type="term" value="P:DNA replication"/>
    <property type="evidence" value="ECO:0007669"/>
    <property type="project" value="InterPro"/>
</dbReference>
<dbReference type="PANTHER" id="PTHR15114">
    <property type="entry name" value="REPLICATION PROTEIN A3"/>
    <property type="match status" value="1"/>
</dbReference>
<dbReference type="GO" id="GO:0005662">
    <property type="term" value="C:DNA replication factor A complex"/>
    <property type="evidence" value="ECO:0007669"/>
    <property type="project" value="TreeGrafter"/>
</dbReference>
<proteinExistence type="inferred from homology"/>
<dbReference type="GO" id="GO:0006289">
    <property type="term" value="P:nucleotide-excision repair"/>
    <property type="evidence" value="ECO:0007669"/>
    <property type="project" value="TreeGrafter"/>
</dbReference>
<dbReference type="InterPro" id="IPR013970">
    <property type="entry name" value="Rfa2"/>
</dbReference>
<dbReference type="GO" id="GO:0006298">
    <property type="term" value="P:mismatch repair"/>
    <property type="evidence" value="ECO:0007669"/>
    <property type="project" value="TreeGrafter"/>
</dbReference>
<dbReference type="EMBL" id="ML992664">
    <property type="protein sequence ID" value="KAF2216527.1"/>
    <property type="molecule type" value="Genomic_DNA"/>
</dbReference>
<comment type="similarity">
    <text evidence="2">Belongs to the replication factor A protein 3 family.</text>
</comment>
<dbReference type="CDD" id="cd04479">
    <property type="entry name" value="RPA3"/>
    <property type="match status" value="1"/>
</dbReference>
<keyword evidence="5" id="KW-1185">Reference proteome</keyword>
<evidence type="ECO:0008006" key="6">
    <source>
        <dbReference type="Google" id="ProtNLM"/>
    </source>
</evidence>
<sequence length="124" mass="14151">MSEATPRITAPYLEQFSHRTVRILGKVRQIRGEMATIDAGGKIDLHLNKASVHETPHCRQTRRWDCHLQNNHAFEFIGKVQQDLSIRVLASTDLGPEGNIDFNAIDAVVDATHRYHEIFYAKDE</sequence>
<evidence type="ECO:0000313" key="5">
    <source>
        <dbReference type="Proteomes" id="UP000799539"/>
    </source>
</evidence>
<organism evidence="4 5">
    <name type="scientific">Cercospora zeae-maydis SCOH1-5</name>
    <dbReference type="NCBI Taxonomy" id="717836"/>
    <lineage>
        <taxon>Eukaryota</taxon>
        <taxon>Fungi</taxon>
        <taxon>Dikarya</taxon>
        <taxon>Ascomycota</taxon>
        <taxon>Pezizomycotina</taxon>
        <taxon>Dothideomycetes</taxon>
        <taxon>Dothideomycetidae</taxon>
        <taxon>Mycosphaerellales</taxon>
        <taxon>Mycosphaerellaceae</taxon>
        <taxon>Cercospora</taxon>
    </lineage>
</organism>
<comment type="subcellular location">
    <subcellularLocation>
        <location evidence="1">Nucleus</location>
    </subcellularLocation>
</comment>
<protein>
    <recommendedName>
        <fullName evidence="6">Replication factor A protein 3</fullName>
    </recommendedName>
</protein>
<dbReference type="GO" id="GO:0003697">
    <property type="term" value="F:single-stranded DNA binding"/>
    <property type="evidence" value="ECO:0007669"/>
    <property type="project" value="TreeGrafter"/>
</dbReference>
<dbReference type="Proteomes" id="UP000799539">
    <property type="component" value="Unassembled WGS sequence"/>
</dbReference>